<proteinExistence type="predicted"/>
<evidence type="ECO:0000313" key="5">
    <source>
        <dbReference type="Proteomes" id="UP000242525"/>
    </source>
</evidence>
<keyword evidence="2" id="KW-0472">Membrane</keyword>
<dbReference type="OrthoDB" id="4090474at2759"/>
<dbReference type="STRING" id="1173061.A0A0J9X629"/>
<dbReference type="Pfam" id="PF09463">
    <property type="entry name" value="Opy2"/>
    <property type="match status" value="1"/>
</dbReference>
<gene>
    <name evidence="4" type="ORF">BN980_GECA03s05356g</name>
</gene>
<feature type="transmembrane region" description="Helical" evidence="2">
    <location>
        <begin position="64"/>
        <end position="88"/>
    </location>
</feature>
<protein>
    <submittedName>
        <fullName evidence="4">Similar to Saccharomyces cerevisiae YPR075C OPY2 Integral membrane protein that acts as a membrane anchor for Ste50p</fullName>
    </submittedName>
</protein>
<evidence type="ECO:0000313" key="4">
    <source>
        <dbReference type="EMBL" id="CDO52649.1"/>
    </source>
</evidence>
<feature type="region of interest" description="Disordered" evidence="1">
    <location>
        <begin position="302"/>
        <end position="332"/>
    </location>
</feature>
<reference evidence="4" key="1">
    <citation type="submission" date="2014-03" db="EMBL/GenBank/DDBJ databases">
        <authorList>
            <person name="Casaregola S."/>
        </authorList>
    </citation>
    <scope>NUCLEOTIDE SEQUENCE [LARGE SCALE GENOMIC DNA]</scope>
    <source>
        <strain evidence="4">CLIB 918</strain>
    </source>
</reference>
<evidence type="ECO:0000259" key="3">
    <source>
        <dbReference type="Pfam" id="PF09463"/>
    </source>
</evidence>
<keyword evidence="2" id="KW-1133">Transmembrane helix</keyword>
<comment type="caution">
    <text evidence="4">The sequence shown here is derived from an EMBL/GenBank/DDBJ whole genome shotgun (WGS) entry which is preliminary data.</text>
</comment>
<evidence type="ECO:0000256" key="2">
    <source>
        <dbReference type="SAM" id="Phobius"/>
    </source>
</evidence>
<keyword evidence="5" id="KW-1185">Reference proteome</keyword>
<evidence type="ECO:0000256" key="1">
    <source>
        <dbReference type="SAM" id="MobiDB-lite"/>
    </source>
</evidence>
<accession>A0A0J9X629</accession>
<dbReference type="AlphaFoldDB" id="A0A0J9X629"/>
<dbReference type="EMBL" id="CCBN010000003">
    <property type="protein sequence ID" value="CDO52649.1"/>
    <property type="molecule type" value="Genomic_DNA"/>
</dbReference>
<keyword evidence="2" id="KW-0812">Transmembrane</keyword>
<feature type="domain" description="Membrane anchor Opy2 N-terminal" evidence="3">
    <location>
        <begin position="9"/>
        <end position="43"/>
    </location>
</feature>
<dbReference type="Proteomes" id="UP000242525">
    <property type="component" value="Unassembled WGS sequence"/>
</dbReference>
<sequence length="346" mass="36733">MAYLYRRECVTCPDTELSCPVCSNGEQCQMVLQTCDTCATYTCIKSSSGSPPGVSSGSSSNAGAIAGGVVGGVAAVLIVGMFLVWKFYYKPRKQQQSKENEKNADHRLSAETLTSLAPSALARSSNVIPIAYIPGVTTRAAIQDSTEQARVDRSSIATTNYRGSTAVIGSAMMTAIQARPNLVDIKNGEEPAPAAQKVQFARATRQNVHSITIGKSAGLQSQQIPEETSVEKLSGLDEVDEEEDDEHVPSQVQIVSTQPKVINLTKVSSPVSVTTPTSAKSQSLLKASLDNRLSSTMSINTYHTATSGTGQNDQKSRNSNGDASYLGGSLADLDGRVSPFDDHYKV</sequence>
<feature type="compositionally biased region" description="Polar residues" evidence="1">
    <location>
        <begin position="302"/>
        <end position="322"/>
    </location>
</feature>
<dbReference type="InterPro" id="IPR018571">
    <property type="entry name" value="Membrane_anchor_Opy2_N"/>
</dbReference>
<organism evidence="4 5">
    <name type="scientific">Geotrichum candidum</name>
    <name type="common">Oospora lactis</name>
    <name type="synonym">Dipodascus geotrichum</name>
    <dbReference type="NCBI Taxonomy" id="1173061"/>
    <lineage>
        <taxon>Eukaryota</taxon>
        <taxon>Fungi</taxon>
        <taxon>Dikarya</taxon>
        <taxon>Ascomycota</taxon>
        <taxon>Saccharomycotina</taxon>
        <taxon>Dipodascomycetes</taxon>
        <taxon>Dipodascales</taxon>
        <taxon>Dipodascaceae</taxon>
        <taxon>Geotrichum</taxon>
    </lineage>
</organism>
<name>A0A0J9X629_GEOCN</name>